<evidence type="ECO:0008006" key="4">
    <source>
        <dbReference type="Google" id="ProtNLM"/>
    </source>
</evidence>
<dbReference type="Gene3D" id="1.20.1270.60">
    <property type="entry name" value="Arfaptin homology (AH) domain/BAR domain"/>
    <property type="match status" value="1"/>
</dbReference>
<dbReference type="GO" id="GO:0036286">
    <property type="term" value="C:eisosome filament"/>
    <property type="evidence" value="ECO:0007669"/>
    <property type="project" value="TreeGrafter"/>
</dbReference>
<name>A0A067N1W3_BOTB1</name>
<feature type="region of interest" description="Disordered" evidence="1">
    <location>
        <begin position="590"/>
        <end position="675"/>
    </location>
</feature>
<sequence length="675" mass="72506">MQGKIFRPRQGGVLGSVRSKIAHTSTIPALGNKDLKRLQDLIAAEKEVMISLRKMSYSQVRAAETLKAWGLGEGDDLGDILSQATALLSHFAVALTQYATHENTMRAHLKAIRTREEKLDETKRRKRSVSSEAEAAERKLSKMSPEHKNLPAQTSTLANLREELRNLDNSILNEEARLSDFKRTTTKDFMALKFGGLLECAEKARIIGEMGKLLIEEIPLETTQPGHPRAYYNGHDKTSRIVSDATRDVGEIAFNSPPPPSNAGVSTTSPSRPSFENDDYRASATQSSFSLGQGQGHGQDGNYSEFGEEGGRSQLLSSASIRISGDGTRGINSVSSSRFTVIPEPNLGSPITDPFQLESYPAPEHTNGGRGQSESPIRSGFAGGPARANAGGGLEAGNPWDSNTQLPPSASPRPQQGRELEDQEDGRSYRRGKKNTKGEGDYNYPYSDDAYFVRNHATSSRPLNGRGNDHAAPPGESASPGRPVDSETAAANAAAAREIAREMDALGFNSLPPVYTPSADASTLDPPSLPPTPRANTSSPRLAPERPPLHVSSSTVASFESAAPRLMPQFPSTPISPNIGNGQRTISAAAFRRTPNRSPTSEQNAVFDAGRRGMSPAPPHPEDGGPDYEYYSMDQDDARAAAGTPTPHGQRENARQASASPSGYASGRFATKLDH</sequence>
<dbReference type="Pfam" id="PF13805">
    <property type="entry name" value="Pil1"/>
    <property type="match status" value="1"/>
</dbReference>
<gene>
    <name evidence="2" type="ORF">BOTBODRAFT_29483</name>
</gene>
<dbReference type="Proteomes" id="UP000027195">
    <property type="component" value="Unassembled WGS sequence"/>
</dbReference>
<dbReference type="GO" id="GO:0008289">
    <property type="term" value="F:lipid binding"/>
    <property type="evidence" value="ECO:0007669"/>
    <property type="project" value="TreeGrafter"/>
</dbReference>
<proteinExistence type="predicted"/>
<dbReference type="HOGENOM" id="CLU_407073_0_0_1"/>
<feature type="compositionally biased region" description="Basic and acidic residues" evidence="1">
    <location>
        <begin position="416"/>
        <end position="428"/>
    </location>
</feature>
<dbReference type="AlphaFoldDB" id="A0A067N1W3"/>
<dbReference type="InterPro" id="IPR027267">
    <property type="entry name" value="AH/BAR_dom_sf"/>
</dbReference>
<feature type="compositionally biased region" description="Basic and acidic residues" evidence="1">
    <location>
        <begin position="135"/>
        <end position="149"/>
    </location>
</feature>
<feature type="region of interest" description="Disordered" evidence="1">
    <location>
        <begin position="116"/>
        <end position="153"/>
    </location>
</feature>
<dbReference type="PANTHER" id="PTHR31962">
    <property type="entry name" value="SPHINGOLIPID LONG CHAIN BASE-RESPONSIVE PROTEIN PIL1"/>
    <property type="match status" value="1"/>
</dbReference>
<accession>A0A067N1W3</accession>
<dbReference type="GO" id="GO:0070941">
    <property type="term" value="P:eisosome assembly"/>
    <property type="evidence" value="ECO:0007669"/>
    <property type="project" value="TreeGrafter"/>
</dbReference>
<protein>
    <recommendedName>
        <fullName evidence="4">Eisosome component PIL1-domain-containing protein</fullName>
    </recommendedName>
</protein>
<dbReference type="GO" id="GO:0005886">
    <property type="term" value="C:plasma membrane"/>
    <property type="evidence" value="ECO:0007669"/>
    <property type="project" value="TreeGrafter"/>
</dbReference>
<keyword evidence="3" id="KW-1185">Reference proteome</keyword>
<evidence type="ECO:0000313" key="2">
    <source>
        <dbReference type="EMBL" id="KDQ18147.1"/>
    </source>
</evidence>
<dbReference type="PANTHER" id="PTHR31962:SF6">
    <property type="entry name" value="EISOSOME COMPONENT PIL1-DOMAIN-CONTAINING PROTEIN"/>
    <property type="match status" value="1"/>
</dbReference>
<feature type="region of interest" description="Disordered" evidence="1">
    <location>
        <begin position="517"/>
        <end position="556"/>
    </location>
</feature>
<reference evidence="3" key="1">
    <citation type="journal article" date="2014" name="Proc. Natl. Acad. Sci. U.S.A.">
        <title>Extensive sampling of basidiomycete genomes demonstrates inadequacy of the white-rot/brown-rot paradigm for wood decay fungi.</title>
        <authorList>
            <person name="Riley R."/>
            <person name="Salamov A.A."/>
            <person name="Brown D.W."/>
            <person name="Nagy L.G."/>
            <person name="Floudas D."/>
            <person name="Held B.W."/>
            <person name="Levasseur A."/>
            <person name="Lombard V."/>
            <person name="Morin E."/>
            <person name="Otillar R."/>
            <person name="Lindquist E.A."/>
            <person name="Sun H."/>
            <person name="LaButti K.M."/>
            <person name="Schmutz J."/>
            <person name="Jabbour D."/>
            <person name="Luo H."/>
            <person name="Baker S.E."/>
            <person name="Pisabarro A.G."/>
            <person name="Walton J.D."/>
            <person name="Blanchette R.A."/>
            <person name="Henrissat B."/>
            <person name="Martin F."/>
            <person name="Cullen D."/>
            <person name="Hibbett D.S."/>
            <person name="Grigoriev I.V."/>
        </authorList>
    </citation>
    <scope>NUCLEOTIDE SEQUENCE [LARGE SCALE GENOMIC DNA]</scope>
    <source>
        <strain evidence="3">FD-172 SS1</strain>
    </source>
</reference>
<dbReference type="EMBL" id="KL198022">
    <property type="protein sequence ID" value="KDQ18147.1"/>
    <property type="molecule type" value="Genomic_DNA"/>
</dbReference>
<dbReference type="InterPro" id="IPR028245">
    <property type="entry name" value="PIL1/LSP1"/>
</dbReference>
<dbReference type="InParanoid" id="A0A067N1W3"/>
<feature type="compositionally biased region" description="Polar residues" evidence="1">
    <location>
        <begin position="283"/>
        <end position="292"/>
    </location>
</feature>
<evidence type="ECO:0000256" key="1">
    <source>
        <dbReference type="SAM" id="MobiDB-lite"/>
    </source>
</evidence>
<dbReference type="STRING" id="930990.A0A067N1W3"/>
<feature type="compositionally biased region" description="Polar residues" evidence="1">
    <location>
        <begin position="263"/>
        <end position="274"/>
    </location>
</feature>
<evidence type="ECO:0000313" key="3">
    <source>
        <dbReference type="Proteomes" id="UP000027195"/>
    </source>
</evidence>
<dbReference type="OrthoDB" id="5599269at2759"/>
<dbReference type="GO" id="GO:0006897">
    <property type="term" value="P:endocytosis"/>
    <property type="evidence" value="ECO:0007669"/>
    <property type="project" value="TreeGrafter"/>
</dbReference>
<feature type="region of interest" description="Disordered" evidence="1">
    <location>
        <begin position="250"/>
        <end position="311"/>
    </location>
</feature>
<organism evidence="2 3">
    <name type="scientific">Botryobasidium botryosum (strain FD-172 SS1)</name>
    <dbReference type="NCBI Taxonomy" id="930990"/>
    <lineage>
        <taxon>Eukaryota</taxon>
        <taxon>Fungi</taxon>
        <taxon>Dikarya</taxon>
        <taxon>Basidiomycota</taxon>
        <taxon>Agaricomycotina</taxon>
        <taxon>Agaricomycetes</taxon>
        <taxon>Cantharellales</taxon>
        <taxon>Botryobasidiaceae</taxon>
        <taxon>Botryobasidium</taxon>
    </lineage>
</organism>
<feature type="compositionally biased region" description="Polar residues" evidence="1">
    <location>
        <begin position="400"/>
        <end position="414"/>
    </location>
</feature>
<feature type="region of interest" description="Disordered" evidence="1">
    <location>
        <begin position="343"/>
        <end position="495"/>
    </location>
</feature>